<dbReference type="SMART" id="SM00922">
    <property type="entry name" value="MR_MLE"/>
    <property type="match status" value="1"/>
</dbReference>
<gene>
    <name evidence="6" type="primary">dgoD</name>
    <name evidence="6" type="ORF">GCM10009096_27580</name>
</gene>
<dbReference type="PANTHER" id="PTHR13794:SF58">
    <property type="entry name" value="MITOCHONDRIAL ENOLASE SUPERFAMILY MEMBER 1"/>
    <property type="match status" value="1"/>
</dbReference>
<evidence type="ECO:0000256" key="4">
    <source>
        <dbReference type="SAM" id="SignalP"/>
    </source>
</evidence>
<dbReference type="InterPro" id="IPR046945">
    <property type="entry name" value="RHMD-like"/>
</dbReference>
<feature type="signal peptide" evidence="4">
    <location>
        <begin position="1"/>
        <end position="29"/>
    </location>
</feature>
<dbReference type="InterPro" id="IPR036849">
    <property type="entry name" value="Enolase-like_C_sf"/>
</dbReference>
<comment type="caution">
    <text evidence="6">The sequence shown here is derived from an EMBL/GenBank/DDBJ whole genome shotgun (WGS) entry which is preliminary data.</text>
</comment>
<evidence type="ECO:0000313" key="7">
    <source>
        <dbReference type="Proteomes" id="UP001500713"/>
    </source>
</evidence>
<dbReference type="InterPro" id="IPR018110">
    <property type="entry name" value="Mandel_Rmase/mucon_lact_enz_CS"/>
</dbReference>
<evidence type="ECO:0000313" key="6">
    <source>
        <dbReference type="EMBL" id="GAA0483594.1"/>
    </source>
</evidence>
<feature type="domain" description="Mandelate racemase/muconate lactonizing enzyme C-terminal" evidence="5">
    <location>
        <begin position="167"/>
        <end position="271"/>
    </location>
</feature>
<sequence>MIFDRRQILGAGATAAAIGMMGAAGPAWAVANTGRARIAEVDAYIVHKGVFVKVTADDGTTGWGEAGHNGRPLVKTMVDTVLDRLCKGKDVFDINGVWSAMYYEADELGPGGIASQAIAGIDCALWDLRGKLLNQPVWALLGGKLRDEFPLYGSFSRNAGSGKYHSPKKCAEIAASLVDEGFNALKVRLSIREENADPDPDPARSVISEVRRAVGDNIDLYVDANNGYRAARAIQIGKMLSEEFGVSVFEEPVAAYHYASMWQVSDALDMHVSAGEHEYSKWMFRDLIERGKPDLINPDASKASGLTEMMKIATMAEVRDLPISVHNARPTLLNSAHAHFIAAAPTATRPQEHPGLRRLNKQWEYFENHLKPVNGRMNVPDEPGLGLVVDEKRIAQG</sequence>
<dbReference type="InterPro" id="IPR029017">
    <property type="entry name" value="Enolase-like_N"/>
</dbReference>
<dbReference type="EMBL" id="BAAAEM010000003">
    <property type="protein sequence ID" value="GAA0483594.1"/>
    <property type="molecule type" value="Genomic_DNA"/>
</dbReference>
<dbReference type="Pfam" id="PF02746">
    <property type="entry name" value="MR_MLE_N"/>
    <property type="match status" value="1"/>
</dbReference>
<dbReference type="CDD" id="cd03316">
    <property type="entry name" value="MR_like"/>
    <property type="match status" value="1"/>
</dbReference>
<dbReference type="RefSeq" id="WP_229956727.1">
    <property type="nucleotide sequence ID" value="NZ_BAAAEM010000003.1"/>
</dbReference>
<dbReference type="SUPFAM" id="SSF51604">
    <property type="entry name" value="Enolase C-terminal domain-like"/>
    <property type="match status" value="1"/>
</dbReference>
<protein>
    <submittedName>
        <fullName evidence="6">Galactonate dehydratase</fullName>
    </submittedName>
</protein>
<dbReference type="SFLD" id="SFLDS00001">
    <property type="entry name" value="Enolase"/>
    <property type="match status" value="1"/>
</dbReference>
<name>A0ABN1ATJ6_9SPHN</name>
<comment type="cofactor">
    <cofactor evidence="1">
        <name>Mg(2+)</name>
        <dbReference type="ChEBI" id="CHEBI:18420"/>
    </cofactor>
</comment>
<organism evidence="6 7">
    <name type="scientific">Parasphingorhabdus litoris</name>
    <dbReference type="NCBI Taxonomy" id="394733"/>
    <lineage>
        <taxon>Bacteria</taxon>
        <taxon>Pseudomonadati</taxon>
        <taxon>Pseudomonadota</taxon>
        <taxon>Alphaproteobacteria</taxon>
        <taxon>Sphingomonadales</taxon>
        <taxon>Sphingomonadaceae</taxon>
        <taxon>Parasphingorhabdus</taxon>
    </lineage>
</organism>
<keyword evidence="7" id="KW-1185">Reference proteome</keyword>
<dbReference type="InterPro" id="IPR029065">
    <property type="entry name" value="Enolase_C-like"/>
</dbReference>
<proteinExistence type="predicted"/>
<evidence type="ECO:0000256" key="1">
    <source>
        <dbReference type="ARBA" id="ARBA00001946"/>
    </source>
</evidence>
<keyword evidence="2" id="KW-0479">Metal-binding</keyword>
<accession>A0ABN1ATJ6</accession>
<keyword evidence="3" id="KW-0460">Magnesium</keyword>
<evidence type="ECO:0000259" key="5">
    <source>
        <dbReference type="SMART" id="SM00922"/>
    </source>
</evidence>
<evidence type="ECO:0000256" key="3">
    <source>
        <dbReference type="ARBA" id="ARBA00022842"/>
    </source>
</evidence>
<dbReference type="PROSITE" id="PS00908">
    <property type="entry name" value="MR_MLE_1"/>
    <property type="match status" value="1"/>
</dbReference>
<reference evidence="6 7" key="1">
    <citation type="journal article" date="2019" name="Int. J. Syst. Evol. Microbiol.">
        <title>The Global Catalogue of Microorganisms (GCM) 10K type strain sequencing project: providing services to taxonomists for standard genome sequencing and annotation.</title>
        <authorList>
            <consortium name="The Broad Institute Genomics Platform"/>
            <consortium name="The Broad Institute Genome Sequencing Center for Infectious Disease"/>
            <person name="Wu L."/>
            <person name="Ma J."/>
        </authorList>
    </citation>
    <scope>NUCLEOTIDE SEQUENCE [LARGE SCALE GENOMIC DNA]</scope>
    <source>
        <strain evidence="6 7">JCM 14162</strain>
    </source>
</reference>
<dbReference type="PANTHER" id="PTHR13794">
    <property type="entry name" value="ENOLASE SUPERFAMILY, MANDELATE RACEMASE"/>
    <property type="match status" value="1"/>
</dbReference>
<dbReference type="SUPFAM" id="SSF54826">
    <property type="entry name" value="Enolase N-terminal domain-like"/>
    <property type="match status" value="1"/>
</dbReference>
<dbReference type="Gene3D" id="3.20.20.120">
    <property type="entry name" value="Enolase-like C-terminal domain"/>
    <property type="match status" value="1"/>
</dbReference>
<dbReference type="InterPro" id="IPR006311">
    <property type="entry name" value="TAT_signal"/>
</dbReference>
<dbReference type="InterPro" id="IPR013341">
    <property type="entry name" value="Mandelate_racemase_N_dom"/>
</dbReference>
<dbReference type="PROSITE" id="PS51318">
    <property type="entry name" value="TAT"/>
    <property type="match status" value="1"/>
</dbReference>
<dbReference type="Gene3D" id="3.30.390.10">
    <property type="entry name" value="Enolase-like, N-terminal domain"/>
    <property type="match status" value="1"/>
</dbReference>
<dbReference type="Proteomes" id="UP001500713">
    <property type="component" value="Unassembled WGS sequence"/>
</dbReference>
<evidence type="ECO:0000256" key="2">
    <source>
        <dbReference type="ARBA" id="ARBA00022723"/>
    </source>
</evidence>
<dbReference type="SFLD" id="SFLDG00179">
    <property type="entry name" value="mandelate_racemase"/>
    <property type="match status" value="1"/>
</dbReference>
<feature type="chain" id="PRO_5046336770" evidence="4">
    <location>
        <begin position="30"/>
        <end position="397"/>
    </location>
</feature>
<keyword evidence="4" id="KW-0732">Signal</keyword>
<dbReference type="Pfam" id="PF13378">
    <property type="entry name" value="MR_MLE_C"/>
    <property type="match status" value="1"/>
</dbReference>
<dbReference type="InterPro" id="IPR013342">
    <property type="entry name" value="Mandelate_racemase_C"/>
</dbReference>